<evidence type="ECO:0000313" key="2">
    <source>
        <dbReference type="EMBL" id="AFU69893.1"/>
    </source>
</evidence>
<dbReference type="AlphaFoldDB" id="K4IJ94"/>
<dbReference type="KEGG" id="ptq:P700755_003243"/>
<reference evidence="2" key="1">
    <citation type="submission" date="2006-03" db="EMBL/GenBank/DDBJ databases">
        <authorList>
            <person name="Bowman J."/>
            <person name="Ferriera S."/>
            <person name="Johnson J."/>
            <person name="Kravitz S."/>
            <person name="Halpern A."/>
            <person name="Remington K."/>
            <person name="Beeson K."/>
            <person name="Tran B."/>
            <person name="Rogers Y.-H."/>
            <person name="Friedman R."/>
            <person name="Venter J.C."/>
        </authorList>
    </citation>
    <scope>NUCLEOTIDE SEQUENCE [LARGE SCALE GENOMIC DNA]</scope>
    <source>
        <strain evidence="2">ATCC 700755</strain>
    </source>
</reference>
<dbReference type="eggNOG" id="ENOG50339RF">
    <property type="taxonomic scope" value="Bacteria"/>
</dbReference>
<protein>
    <submittedName>
        <fullName evidence="2">Uncharacterized protein</fullName>
    </submittedName>
</protein>
<evidence type="ECO:0000256" key="1">
    <source>
        <dbReference type="SAM" id="Phobius"/>
    </source>
</evidence>
<gene>
    <name evidence="2" type="ordered locus">P700755_003243</name>
</gene>
<dbReference type="STRING" id="313595.P700755_003243"/>
<name>K4IJ94_PSYTT</name>
<organism evidence="2 3">
    <name type="scientific">Psychroflexus torquis (strain ATCC 700755 / CIP 106069 / ACAM 623)</name>
    <dbReference type="NCBI Taxonomy" id="313595"/>
    <lineage>
        <taxon>Bacteria</taxon>
        <taxon>Pseudomonadati</taxon>
        <taxon>Bacteroidota</taxon>
        <taxon>Flavobacteriia</taxon>
        <taxon>Flavobacteriales</taxon>
        <taxon>Flavobacteriaceae</taxon>
        <taxon>Psychroflexus</taxon>
    </lineage>
</organism>
<dbReference type="Proteomes" id="UP000008514">
    <property type="component" value="Chromosome"/>
</dbReference>
<dbReference type="OrthoDB" id="981524at2"/>
<dbReference type="EMBL" id="CP003879">
    <property type="protein sequence ID" value="AFU69893.1"/>
    <property type="molecule type" value="Genomic_DNA"/>
</dbReference>
<accession>K4IJ94</accession>
<dbReference type="RefSeq" id="WP_015025443.1">
    <property type="nucleotide sequence ID" value="NC_018721.1"/>
</dbReference>
<evidence type="ECO:0000313" key="3">
    <source>
        <dbReference type="Proteomes" id="UP000008514"/>
    </source>
</evidence>
<keyword evidence="1" id="KW-1133">Transmembrane helix</keyword>
<keyword evidence="1" id="KW-0812">Transmembrane</keyword>
<keyword evidence="3" id="KW-1185">Reference proteome</keyword>
<dbReference type="HOGENOM" id="CLU_118087_0_0_10"/>
<sequence>MEHKSHINTSKSGFKVPKGYFDSIDQTMACKVKSKSENSNFGYKVPKSYFKDFSLAVPLEESSSKVIKLKELSKWVAAASILAFAVLGALYINDISPDENLQFSDLDRDMIEDYLDYNMENPEEFIEYENTSSINSIVNDNIVNLKDNDILEYLNDEIEDQDYDNE</sequence>
<keyword evidence="1" id="KW-0472">Membrane</keyword>
<reference evidence="2" key="2">
    <citation type="submission" date="2012-09" db="EMBL/GenBank/DDBJ databases">
        <title>The complete sequence of Psychroflexus torquis an extreme psychrophile from sea-ice that is stimulated by light.</title>
        <authorList>
            <person name="Feng S."/>
            <person name="Powell S.M."/>
            <person name="Bowman J.P."/>
        </authorList>
    </citation>
    <scope>NUCLEOTIDE SEQUENCE [LARGE SCALE GENOMIC DNA]</scope>
    <source>
        <strain evidence="2">ATCC 700755</strain>
    </source>
</reference>
<feature type="transmembrane region" description="Helical" evidence="1">
    <location>
        <begin position="72"/>
        <end position="92"/>
    </location>
</feature>
<proteinExistence type="predicted"/>